<proteinExistence type="predicted"/>
<sequence>MSKGRNLVIASVVLNVFLAGALAGGAVWIRSGKPGQGYSLEAAGSRLPDQERVLFRKALREVRRESRQVILDGQQARREAADLLRQPVLDTTALAAALERARNADIAVRTRLEQRIVEFATAGSAADRAVLADGLARRAGPQPKPEAEPKKSP</sequence>
<organism evidence="1 2">
    <name type="scientific">Mesorhizobium australicum</name>
    <dbReference type="NCBI Taxonomy" id="536018"/>
    <lineage>
        <taxon>Bacteria</taxon>
        <taxon>Pseudomonadati</taxon>
        <taxon>Pseudomonadota</taxon>
        <taxon>Alphaproteobacteria</taxon>
        <taxon>Hyphomicrobiales</taxon>
        <taxon>Phyllobacteriaceae</taxon>
        <taxon>Mesorhizobium</taxon>
    </lineage>
</organism>
<evidence type="ECO:0000313" key="2">
    <source>
        <dbReference type="Proteomes" id="UP001480082"/>
    </source>
</evidence>
<reference evidence="1 2" key="1">
    <citation type="journal article" date="2024" name="Proc. Natl. Acad. Sci. U.S.A.">
        <title>The evolutionary genomics of adaptation to stress in wild rhizobium bacteria.</title>
        <authorList>
            <person name="Kehlet-Delgado H."/>
            <person name="Montoya A.P."/>
            <person name="Jensen K.T."/>
            <person name="Wendlandt C.E."/>
            <person name="Dexheimer C."/>
            <person name="Roberts M."/>
            <person name="Torres Martinez L."/>
            <person name="Friesen M.L."/>
            <person name="Griffitts J.S."/>
            <person name="Porter S.S."/>
        </authorList>
    </citation>
    <scope>NUCLEOTIDE SEQUENCE [LARGE SCALE GENOMIC DNA]</scope>
    <source>
        <strain evidence="1 2">M0468</strain>
    </source>
</reference>
<comment type="caution">
    <text evidence="1">The sequence shown here is derived from an EMBL/GenBank/DDBJ whole genome shotgun (WGS) entry which is preliminary data.</text>
</comment>
<dbReference type="EMBL" id="JAMYRI010000008">
    <property type="protein sequence ID" value="MER9285435.1"/>
    <property type="molecule type" value="Genomic_DNA"/>
</dbReference>
<evidence type="ECO:0000313" key="1">
    <source>
        <dbReference type="EMBL" id="MER9285435.1"/>
    </source>
</evidence>
<dbReference type="Proteomes" id="UP001480082">
    <property type="component" value="Unassembled WGS sequence"/>
</dbReference>
<gene>
    <name evidence="1" type="ORF">NKI81_15895</name>
</gene>
<accession>A0ACC6T144</accession>
<protein>
    <submittedName>
        <fullName evidence="1">Periplasmic heavy metal sensor</fullName>
    </submittedName>
</protein>
<keyword evidence="2" id="KW-1185">Reference proteome</keyword>
<name>A0ACC6T144_9HYPH</name>